<organism evidence="2 3">
    <name type="scientific">Crotalaria pallida</name>
    <name type="common">Smooth rattlebox</name>
    <name type="synonym">Crotalaria striata</name>
    <dbReference type="NCBI Taxonomy" id="3830"/>
    <lineage>
        <taxon>Eukaryota</taxon>
        <taxon>Viridiplantae</taxon>
        <taxon>Streptophyta</taxon>
        <taxon>Embryophyta</taxon>
        <taxon>Tracheophyta</taxon>
        <taxon>Spermatophyta</taxon>
        <taxon>Magnoliopsida</taxon>
        <taxon>eudicotyledons</taxon>
        <taxon>Gunneridae</taxon>
        <taxon>Pentapetalae</taxon>
        <taxon>rosids</taxon>
        <taxon>fabids</taxon>
        <taxon>Fabales</taxon>
        <taxon>Fabaceae</taxon>
        <taxon>Papilionoideae</taxon>
        <taxon>50 kb inversion clade</taxon>
        <taxon>genistoids sensu lato</taxon>
        <taxon>core genistoids</taxon>
        <taxon>Crotalarieae</taxon>
        <taxon>Crotalaria</taxon>
    </lineage>
</organism>
<protein>
    <recommendedName>
        <fullName evidence="1">Reverse transcriptase zinc-binding domain-containing protein</fullName>
    </recommendedName>
</protein>
<dbReference type="Pfam" id="PF13966">
    <property type="entry name" value="zf-RVT"/>
    <property type="match status" value="1"/>
</dbReference>
<dbReference type="InterPro" id="IPR026960">
    <property type="entry name" value="RVT-Znf"/>
</dbReference>
<dbReference type="AlphaFoldDB" id="A0AAN9EQX3"/>
<dbReference type="EMBL" id="JAYWIO010000005">
    <property type="protein sequence ID" value="KAK7259440.1"/>
    <property type="molecule type" value="Genomic_DNA"/>
</dbReference>
<gene>
    <name evidence="2" type="ORF">RIF29_25047</name>
</gene>
<comment type="caution">
    <text evidence="2">The sequence shown here is derived from an EMBL/GenBank/DDBJ whole genome shotgun (WGS) entry which is preliminary data.</text>
</comment>
<name>A0AAN9EQX3_CROPI</name>
<feature type="domain" description="Reverse transcriptase zinc-binding" evidence="1">
    <location>
        <begin position="19"/>
        <end position="108"/>
    </location>
</feature>
<sequence>MNESLPDVWVWKGNISGEYSVKAGYLWLKDRSSGHANLPGTSWSWIWKLKIPENVKFLVWLACHGSLLTNAVRARRGMSISSTCSRCNEDDETIWHCLRDCSEAKGIWISIGLWASSTDFVTTMDLELWFRLGDSFNSPLFFAALWWIWRSRNSFCMEQVIIPKPTVMSSIHSLLSVIRTGLTNVTFTASATRWIRWEKPPAGLLRHIYDFKARPWELLFKHTLREGNSCADLLAKRGASNLDLMTEYLTPPPELATALLADCMEIALPRI</sequence>
<dbReference type="PANTHER" id="PTHR34023:SF5">
    <property type="entry name" value="RNASE H TYPE-1 DOMAIN-CONTAINING PROTEIN"/>
    <property type="match status" value="1"/>
</dbReference>
<accession>A0AAN9EQX3</accession>
<keyword evidence="3" id="KW-1185">Reference proteome</keyword>
<evidence type="ECO:0000313" key="2">
    <source>
        <dbReference type="EMBL" id="KAK7259440.1"/>
    </source>
</evidence>
<reference evidence="2 3" key="1">
    <citation type="submission" date="2024-01" db="EMBL/GenBank/DDBJ databases">
        <title>The genomes of 5 underutilized Papilionoideae crops provide insights into root nodulation and disease resistanc.</title>
        <authorList>
            <person name="Yuan L."/>
        </authorList>
    </citation>
    <scope>NUCLEOTIDE SEQUENCE [LARGE SCALE GENOMIC DNA]</scope>
    <source>
        <strain evidence="2">ZHUSHIDOU_FW_LH</strain>
        <tissue evidence="2">Leaf</tissue>
    </source>
</reference>
<evidence type="ECO:0000313" key="3">
    <source>
        <dbReference type="Proteomes" id="UP001372338"/>
    </source>
</evidence>
<evidence type="ECO:0000259" key="1">
    <source>
        <dbReference type="Pfam" id="PF13966"/>
    </source>
</evidence>
<dbReference type="Proteomes" id="UP001372338">
    <property type="component" value="Unassembled WGS sequence"/>
</dbReference>
<proteinExistence type="predicted"/>
<dbReference type="PANTHER" id="PTHR34023">
    <property type="entry name" value="RNASE H DOMAIN-CONTAINING PROTEIN"/>
    <property type="match status" value="1"/>
</dbReference>